<dbReference type="Proteomes" id="UP001060170">
    <property type="component" value="Chromosome 8"/>
</dbReference>
<sequence>MPSPRLSLTTMLSHYDDDDDDEILRRLGEDPEEIEDDSPDGHPSTPQEPSDDREPDLANEEAEDDEDDGTTDSEQEEIRPKKVELIPTIRLTIDLPSQLPLENPVEQSVSFLAKQAGYTLPADTAITFGASAAPEPEEQPPAQTLNPDTSLDTGPPPKRRRRKRVQERDEGYDKDDPFVDDSEAFIMEPKYYYPPARDGFFVVLGAVELKSNLKQPRVRKPAVKDPKKQSLGGGVPSNPPQTNEPSKVKRPIPLNTVSEPASLPQNPAPQSTSHKATQAKKIDSDAVTHGGTAAFPVTLPKNNVQSHEGTAALPVTLPENVQSHEAALPVTLPKNNVHSHEGTAALPVTLSKNNVQSQNPAPKPQPSTSQAPSSATARPSGIQPISHNARPLQSNSPKLIHGELLPASTQVPLKIRESPAVSSTNTPRQPPATSRRHSGTPYDPIYLCDDDERLPENQSSSKTQQAPYSASGFSSVAVPGPSGQTSQPTRLPYLKSRPLPERKEAGPLPRPLEEALDSLKVEIEAASPFIPKKFPNELKPSTLRVAQMALDMNEYDECFFTRLAQLFPYNTFTIKKFVKREILPQRKAYYDSQISERIARLKQMVTEGMPAARADYEAALLEYEAAKRVYDEKIPDEPPTALPANASTILADTVMKNPFDPTPAESTEKPPKLPSKSFKMNLAMRELIYELIKLEDELCETIKDTQKIVDKNVTIKDTSNRRQFYLRLAQLWPDEFMTTQKLSREVAYMKKKLEGNTVDPQNLITL</sequence>
<dbReference type="EMBL" id="CM045872">
    <property type="protein sequence ID" value="KAI7949479.1"/>
    <property type="molecule type" value="Genomic_DNA"/>
</dbReference>
<accession>A0ACC0EAI6</accession>
<name>A0ACC0EAI6_9BASI</name>
<proteinExistence type="predicted"/>
<comment type="caution">
    <text evidence="1">The sequence shown here is derived from an EMBL/GenBank/DDBJ whole genome shotgun (WGS) entry which is preliminary data.</text>
</comment>
<reference evidence="2" key="2">
    <citation type="journal article" date="2018" name="Mol. Plant Microbe Interact.">
        <title>Genome sequence resources for the wheat stripe rust pathogen (Puccinia striiformis f. sp. tritici) and the barley stripe rust pathogen (Puccinia striiformis f. sp. hordei).</title>
        <authorList>
            <person name="Xia C."/>
            <person name="Wang M."/>
            <person name="Yin C."/>
            <person name="Cornejo O.E."/>
            <person name="Hulbert S.H."/>
            <person name="Chen X."/>
        </authorList>
    </citation>
    <scope>NUCLEOTIDE SEQUENCE [LARGE SCALE GENOMIC DNA]</scope>
    <source>
        <strain evidence="2">93-210</strain>
    </source>
</reference>
<protein>
    <submittedName>
        <fullName evidence="1">Uncharacterized protein</fullName>
    </submittedName>
</protein>
<reference evidence="1 2" key="3">
    <citation type="journal article" date="2022" name="Microbiol. Spectr.">
        <title>Folding features and dynamics of 3D genome architecture in plant fungal pathogens.</title>
        <authorList>
            <person name="Xia C."/>
        </authorList>
    </citation>
    <scope>NUCLEOTIDE SEQUENCE [LARGE SCALE GENOMIC DNA]</scope>
    <source>
        <strain evidence="1 2">93-210</strain>
    </source>
</reference>
<evidence type="ECO:0000313" key="2">
    <source>
        <dbReference type="Proteomes" id="UP001060170"/>
    </source>
</evidence>
<gene>
    <name evidence="1" type="ORF">MJO28_008300</name>
</gene>
<evidence type="ECO:0000313" key="1">
    <source>
        <dbReference type="EMBL" id="KAI7949479.1"/>
    </source>
</evidence>
<reference evidence="2" key="1">
    <citation type="journal article" date="2018" name="BMC Genomics">
        <title>Genomic insights into host adaptation between the wheat stripe rust pathogen (Puccinia striiformis f. sp. tritici) and the barley stripe rust pathogen (Puccinia striiformis f. sp. hordei).</title>
        <authorList>
            <person name="Xia C."/>
            <person name="Wang M."/>
            <person name="Yin C."/>
            <person name="Cornejo O.E."/>
            <person name="Hulbert S.H."/>
            <person name="Chen X."/>
        </authorList>
    </citation>
    <scope>NUCLEOTIDE SEQUENCE [LARGE SCALE GENOMIC DNA]</scope>
    <source>
        <strain evidence="2">93-210</strain>
    </source>
</reference>
<keyword evidence="2" id="KW-1185">Reference proteome</keyword>
<organism evidence="1 2">
    <name type="scientific">Puccinia striiformis f. sp. tritici</name>
    <dbReference type="NCBI Taxonomy" id="168172"/>
    <lineage>
        <taxon>Eukaryota</taxon>
        <taxon>Fungi</taxon>
        <taxon>Dikarya</taxon>
        <taxon>Basidiomycota</taxon>
        <taxon>Pucciniomycotina</taxon>
        <taxon>Pucciniomycetes</taxon>
        <taxon>Pucciniales</taxon>
        <taxon>Pucciniaceae</taxon>
        <taxon>Puccinia</taxon>
    </lineage>
</organism>